<dbReference type="EMBL" id="JAPFFF010000014">
    <property type="protein sequence ID" value="KAK8870233.1"/>
    <property type="molecule type" value="Genomic_DNA"/>
</dbReference>
<keyword evidence="3" id="KW-1185">Reference proteome</keyword>
<evidence type="ECO:0000313" key="2">
    <source>
        <dbReference type="EMBL" id="KAK8870233.1"/>
    </source>
</evidence>
<dbReference type="Gene3D" id="1.25.40.10">
    <property type="entry name" value="Tetratricopeptide repeat domain"/>
    <property type="match status" value="1"/>
</dbReference>
<name>A0ABR2IYC0_9EUKA</name>
<accession>A0ABR2IYC0</accession>
<dbReference type="InterPro" id="IPR011990">
    <property type="entry name" value="TPR-like_helical_dom_sf"/>
</dbReference>
<comment type="similarity">
    <text evidence="1">Belongs to the sel-1 family.</text>
</comment>
<evidence type="ECO:0000256" key="1">
    <source>
        <dbReference type="ARBA" id="ARBA00038101"/>
    </source>
</evidence>
<evidence type="ECO:0000313" key="3">
    <source>
        <dbReference type="Proteomes" id="UP001470230"/>
    </source>
</evidence>
<dbReference type="Proteomes" id="UP001470230">
    <property type="component" value="Unassembled WGS sequence"/>
</dbReference>
<dbReference type="InterPro" id="IPR050767">
    <property type="entry name" value="Sel1_AlgK"/>
</dbReference>
<protein>
    <submittedName>
        <fullName evidence="2">Uncharacterized protein</fullName>
    </submittedName>
</protein>
<sequence length="241" mass="28524">MYYFGIWKKQDIRKGIKYICRSAFNGHKQANFAVGFLFHDGKYYKKNIMDAIKYYKEASSFNNQYAKNNLGIIYKNGFENEIQPKLGLAKEYFKEAINQKNDKIAMYNLAHMYFYNDHIKEEFDPINLLIRSSNEDFYESIQLLCIILFKTFGNDEAKIIKRLNENEIKAKNISLIISRLIPNESSYETLYQYYKNIDFLYDISSKPIKSSEVGKEIKKDRNNFRAKEITSVFYEGFGIDI</sequence>
<dbReference type="InterPro" id="IPR006597">
    <property type="entry name" value="Sel1-like"/>
</dbReference>
<proteinExistence type="inferred from homology"/>
<dbReference type="SUPFAM" id="SSF81901">
    <property type="entry name" value="HCP-like"/>
    <property type="match status" value="1"/>
</dbReference>
<organism evidence="2 3">
    <name type="scientific">Tritrichomonas musculus</name>
    <dbReference type="NCBI Taxonomy" id="1915356"/>
    <lineage>
        <taxon>Eukaryota</taxon>
        <taxon>Metamonada</taxon>
        <taxon>Parabasalia</taxon>
        <taxon>Tritrichomonadida</taxon>
        <taxon>Tritrichomonadidae</taxon>
        <taxon>Tritrichomonas</taxon>
    </lineage>
</organism>
<dbReference type="SMART" id="SM00671">
    <property type="entry name" value="SEL1"/>
    <property type="match status" value="3"/>
</dbReference>
<dbReference type="PANTHER" id="PTHR11102:SF147">
    <property type="entry name" value="SEL1L ADAPTOR SUBUNIT OF ERAD E3 UBIQUITIN LIGASE"/>
    <property type="match status" value="1"/>
</dbReference>
<dbReference type="Pfam" id="PF08238">
    <property type="entry name" value="Sel1"/>
    <property type="match status" value="4"/>
</dbReference>
<reference evidence="2 3" key="1">
    <citation type="submission" date="2024-04" db="EMBL/GenBank/DDBJ databases">
        <title>Tritrichomonas musculus Genome.</title>
        <authorList>
            <person name="Alves-Ferreira E."/>
            <person name="Grigg M."/>
            <person name="Lorenzi H."/>
            <person name="Galac M."/>
        </authorList>
    </citation>
    <scope>NUCLEOTIDE SEQUENCE [LARGE SCALE GENOMIC DNA]</scope>
    <source>
        <strain evidence="2 3">EAF2021</strain>
    </source>
</reference>
<comment type="caution">
    <text evidence="2">The sequence shown here is derived from an EMBL/GenBank/DDBJ whole genome shotgun (WGS) entry which is preliminary data.</text>
</comment>
<gene>
    <name evidence="2" type="ORF">M9Y10_008110</name>
</gene>
<dbReference type="PANTHER" id="PTHR11102">
    <property type="entry name" value="SEL-1-LIKE PROTEIN"/>
    <property type="match status" value="1"/>
</dbReference>